<protein>
    <submittedName>
        <fullName evidence="2">Uncharacterized protein</fullName>
    </submittedName>
</protein>
<evidence type="ECO:0000256" key="1">
    <source>
        <dbReference type="SAM" id="Phobius"/>
    </source>
</evidence>
<keyword evidence="1" id="KW-1133">Transmembrane helix</keyword>
<organism evidence="2 3">
    <name type="scientific">Actibacterium lipolyticum</name>
    <dbReference type="NCBI Taxonomy" id="1524263"/>
    <lineage>
        <taxon>Bacteria</taxon>
        <taxon>Pseudomonadati</taxon>
        <taxon>Pseudomonadota</taxon>
        <taxon>Alphaproteobacteria</taxon>
        <taxon>Rhodobacterales</taxon>
        <taxon>Roseobacteraceae</taxon>
        <taxon>Actibacterium</taxon>
    </lineage>
</organism>
<evidence type="ECO:0000313" key="2">
    <source>
        <dbReference type="EMBL" id="SMX32204.1"/>
    </source>
</evidence>
<accession>A0A238JPS9</accession>
<sequence length="223" mass="24986">MSETTRKRRIPFFSWVSAISIGGLLSLLVFLTGAENFDSLMIKLGLRSSANTISSQVYQFGNLKVVVSQIEVANLDKDGLAYHAIQRARVDGEVFTHVTDGAFKHQYNTKVDNGSILDVEVIEPPFGGAETKQFCNTTARYKFGIPVYHYNVGLLYPSTEPTLLTEHRKQGALYEAAKTEAQKRGVTDFSSAQSYDPALFEFLEEGLTLNWEFCDSYTFPELR</sequence>
<dbReference type="AlphaFoldDB" id="A0A238JPS9"/>
<proteinExistence type="predicted"/>
<keyword evidence="1" id="KW-0472">Membrane</keyword>
<dbReference type="EMBL" id="FXYE01000001">
    <property type="protein sequence ID" value="SMX32204.1"/>
    <property type="molecule type" value="Genomic_DNA"/>
</dbReference>
<gene>
    <name evidence="2" type="ORF">COL8621_00743</name>
</gene>
<name>A0A238JPS9_9RHOB</name>
<reference evidence="3" key="1">
    <citation type="submission" date="2017-05" db="EMBL/GenBank/DDBJ databases">
        <authorList>
            <person name="Rodrigo-Torres L."/>
            <person name="Arahal R. D."/>
            <person name="Lucena T."/>
        </authorList>
    </citation>
    <scope>NUCLEOTIDE SEQUENCE [LARGE SCALE GENOMIC DNA]</scope>
    <source>
        <strain evidence="3">CECT 8621</strain>
    </source>
</reference>
<evidence type="ECO:0000313" key="3">
    <source>
        <dbReference type="Proteomes" id="UP000202922"/>
    </source>
</evidence>
<keyword evidence="3" id="KW-1185">Reference proteome</keyword>
<feature type="transmembrane region" description="Helical" evidence="1">
    <location>
        <begin position="12"/>
        <end position="34"/>
    </location>
</feature>
<dbReference type="Proteomes" id="UP000202922">
    <property type="component" value="Unassembled WGS sequence"/>
</dbReference>
<keyword evidence="1" id="KW-0812">Transmembrane</keyword>